<comment type="caution">
    <text evidence="2">The sequence shown here is derived from an EMBL/GenBank/DDBJ whole genome shotgun (WGS) entry which is preliminary data.</text>
</comment>
<dbReference type="SUPFAM" id="SSF51556">
    <property type="entry name" value="Metallo-dependent hydrolases"/>
    <property type="match status" value="1"/>
</dbReference>
<accession>A0A644TVP0</accession>
<organism evidence="2">
    <name type="scientific">bioreactor metagenome</name>
    <dbReference type="NCBI Taxonomy" id="1076179"/>
    <lineage>
        <taxon>unclassified sequences</taxon>
        <taxon>metagenomes</taxon>
        <taxon>ecological metagenomes</taxon>
    </lineage>
</organism>
<evidence type="ECO:0000259" key="1">
    <source>
        <dbReference type="Pfam" id="PF04909"/>
    </source>
</evidence>
<dbReference type="GO" id="GO:0016787">
    <property type="term" value="F:hydrolase activity"/>
    <property type="evidence" value="ECO:0007669"/>
    <property type="project" value="InterPro"/>
</dbReference>
<sequence>MISDDFSKDIAELDFLDFSVCFGRPPIPFTGTWVEKSELVAEMKRVGIRQAAPYHILSKSYDADFGNSLILEELKNTPELIPTWACVPSAEGMNCSPAEFADKMQESGAKAIRLFPSSTGNPAVATRYAFAKWFYGEYLEEFQMRKIPVVLEFSPSRRDEPAWDKLYTVAKEFPDLPIILSDGFQRTTWTLIKLLRAHQNLHVQTSGLDVHRQLEYMVQQVGPERFVAGSKFPVSSFGTMVGQVLFSRLPPEQKKLIAGGNARRLMKIGPLGGRD</sequence>
<dbReference type="InterPro" id="IPR006680">
    <property type="entry name" value="Amidohydro-rel"/>
</dbReference>
<gene>
    <name evidence="2" type="ORF">SDC9_16294</name>
</gene>
<protein>
    <recommendedName>
        <fullName evidence="1">Amidohydrolase-related domain-containing protein</fullName>
    </recommendedName>
</protein>
<dbReference type="InterPro" id="IPR032466">
    <property type="entry name" value="Metal_Hydrolase"/>
</dbReference>
<feature type="domain" description="Amidohydrolase-related" evidence="1">
    <location>
        <begin position="67"/>
        <end position="265"/>
    </location>
</feature>
<reference evidence="2" key="1">
    <citation type="submission" date="2019-08" db="EMBL/GenBank/DDBJ databases">
        <authorList>
            <person name="Kucharzyk K."/>
            <person name="Murdoch R.W."/>
            <person name="Higgins S."/>
            <person name="Loffler F."/>
        </authorList>
    </citation>
    <scope>NUCLEOTIDE SEQUENCE</scope>
</reference>
<dbReference type="AlphaFoldDB" id="A0A644TVP0"/>
<dbReference type="EMBL" id="VSSQ01000053">
    <property type="protein sequence ID" value="MPL70537.1"/>
    <property type="molecule type" value="Genomic_DNA"/>
</dbReference>
<proteinExistence type="predicted"/>
<dbReference type="Gene3D" id="3.20.20.140">
    <property type="entry name" value="Metal-dependent hydrolases"/>
    <property type="match status" value="1"/>
</dbReference>
<evidence type="ECO:0000313" key="2">
    <source>
        <dbReference type="EMBL" id="MPL70537.1"/>
    </source>
</evidence>
<name>A0A644TVP0_9ZZZZ</name>
<dbReference type="Pfam" id="PF04909">
    <property type="entry name" value="Amidohydro_2"/>
    <property type="match status" value="1"/>
</dbReference>